<evidence type="ECO:0000313" key="2">
    <source>
        <dbReference type="EMBL" id="EOQ66062.1"/>
    </source>
</evidence>
<accession>R8YF43</accession>
<reference evidence="2 3" key="1">
    <citation type="submission" date="2013-02" db="EMBL/GenBank/DDBJ databases">
        <title>The Genome Sequence of Acinetobacter sp. ANC 4050.</title>
        <authorList>
            <consortium name="The Broad Institute Genome Sequencing Platform"/>
            <consortium name="The Broad Institute Genome Sequencing Center for Infectious Disease"/>
            <person name="Cerqueira G."/>
            <person name="Feldgarden M."/>
            <person name="Courvalin P."/>
            <person name="Perichon B."/>
            <person name="Grillot-Courvalin C."/>
            <person name="Clermont D."/>
            <person name="Rocha E."/>
            <person name="Yoon E.-J."/>
            <person name="Nemec A."/>
            <person name="Walker B."/>
            <person name="Young S.K."/>
            <person name="Zeng Q."/>
            <person name="Gargeya S."/>
            <person name="Fitzgerald M."/>
            <person name="Haas B."/>
            <person name="Abouelleil A."/>
            <person name="Alvarado L."/>
            <person name="Arachchi H.M."/>
            <person name="Berlin A.M."/>
            <person name="Chapman S.B."/>
            <person name="Dewar J."/>
            <person name="Goldberg J."/>
            <person name="Griggs A."/>
            <person name="Gujja S."/>
            <person name="Hansen M."/>
            <person name="Howarth C."/>
            <person name="Imamovic A."/>
            <person name="Larimer J."/>
            <person name="McCowan C."/>
            <person name="Murphy C."/>
            <person name="Neiman D."/>
            <person name="Pearson M."/>
            <person name="Priest M."/>
            <person name="Roberts A."/>
            <person name="Saif S."/>
            <person name="Shea T."/>
            <person name="Sisk P."/>
            <person name="Sykes S."/>
            <person name="Wortman J."/>
            <person name="Nusbaum C."/>
            <person name="Birren B."/>
        </authorList>
    </citation>
    <scope>NUCLEOTIDE SEQUENCE [LARGE SCALE GENOMIC DNA]</scope>
    <source>
        <strain evidence="2 3">ANC 4050</strain>
    </source>
</reference>
<organism evidence="2 3">
    <name type="scientific">Acinetobacter pittii ANC 4050</name>
    <dbReference type="NCBI Taxonomy" id="1217691"/>
    <lineage>
        <taxon>Bacteria</taxon>
        <taxon>Pseudomonadati</taxon>
        <taxon>Pseudomonadota</taxon>
        <taxon>Gammaproteobacteria</taxon>
        <taxon>Moraxellales</taxon>
        <taxon>Moraxellaceae</taxon>
        <taxon>Acinetobacter</taxon>
        <taxon>Acinetobacter calcoaceticus/baumannii complex</taxon>
    </lineage>
</organism>
<evidence type="ECO:0000256" key="1">
    <source>
        <dbReference type="SAM" id="Phobius"/>
    </source>
</evidence>
<evidence type="ECO:0000313" key="3">
    <source>
        <dbReference type="Proteomes" id="UP000014024"/>
    </source>
</evidence>
<sequence>MFDYHHQNSLICKMEFFYKNYSIFRFCLLIKLTVCRALIIIKKRKDQFIDEILVIKMLG</sequence>
<comment type="caution">
    <text evidence="2">The sequence shown here is derived from an EMBL/GenBank/DDBJ whole genome shotgun (WGS) entry which is preliminary data.</text>
</comment>
<gene>
    <name evidence="2" type="ORF">F931_03052</name>
</gene>
<protein>
    <submittedName>
        <fullName evidence="2">Uncharacterized protein</fullName>
    </submittedName>
</protein>
<keyword evidence="1" id="KW-0472">Membrane</keyword>
<keyword evidence="1" id="KW-0812">Transmembrane</keyword>
<dbReference type="Proteomes" id="UP000014024">
    <property type="component" value="Unassembled WGS sequence"/>
</dbReference>
<name>R8YF43_ACIPI</name>
<keyword evidence="1" id="KW-1133">Transmembrane helix</keyword>
<dbReference type="EMBL" id="APQM01000011">
    <property type="protein sequence ID" value="EOQ66062.1"/>
    <property type="molecule type" value="Genomic_DNA"/>
</dbReference>
<proteinExistence type="predicted"/>
<dbReference type="AlphaFoldDB" id="R8YF43"/>
<feature type="transmembrane region" description="Helical" evidence="1">
    <location>
        <begin position="23"/>
        <end position="41"/>
    </location>
</feature>
<dbReference type="HOGENOM" id="CLU_2949726_0_0_6"/>